<dbReference type="AlphaFoldDB" id="A0A0H5CAB8"/>
<dbReference type="GO" id="GO:0043022">
    <property type="term" value="F:ribosome binding"/>
    <property type="evidence" value="ECO:0007669"/>
    <property type="project" value="UniProtKB-UniRule"/>
</dbReference>
<dbReference type="GO" id="GO:0006417">
    <property type="term" value="P:regulation of translation"/>
    <property type="evidence" value="ECO:0007669"/>
    <property type="project" value="UniProtKB-KW"/>
</dbReference>
<evidence type="ECO:0000256" key="5">
    <source>
        <dbReference type="ARBA" id="ARBA00022737"/>
    </source>
</evidence>
<dbReference type="GO" id="GO:0003743">
    <property type="term" value="F:translation initiation factor activity"/>
    <property type="evidence" value="ECO:0007669"/>
    <property type="project" value="UniProtKB-UniRule"/>
</dbReference>
<reference evidence="12" key="1">
    <citation type="journal article" date="2015" name="J. Biotechnol.">
        <title>The structure of the Cyberlindnera jadinii genome and its relation to Candida utilis analyzed by the occurrence of single nucleotide polymorphisms.</title>
        <authorList>
            <person name="Rupp O."/>
            <person name="Brinkrolf K."/>
            <person name="Buerth C."/>
            <person name="Kunigo M."/>
            <person name="Schneider J."/>
            <person name="Jaenicke S."/>
            <person name="Goesmann A."/>
            <person name="Puehler A."/>
            <person name="Jaeger K.-E."/>
            <person name="Ernst J.F."/>
        </authorList>
    </citation>
    <scope>NUCLEOTIDE SEQUENCE [LARGE SCALE GENOMIC DNA]</scope>
    <source>
        <strain evidence="12">ATCC 18201 / CBS 1600 / BCRC 20928 / JCM 3617 / NBRC 0987 / NRRL Y-1542</strain>
    </source>
</reference>
<dbReference type="GO" id="GO:0022627">
    <property type="term" value="C:cytosolic small ribosomal subunit"/>
    <property type="evidence" value="ECO:0007669"/>
    <property type="project" value="TreeGrafter"/>
</dbReference>
<keyword evidence="5" id="KW-0677">Repeat</keyword>
<protein>
    <recommendedName>
        <fullName evidence="2 8">Eukaryotic translation initiation factor 2A</fullName>
        <shortName evidence="8">eIF-2A</shortName>
    </recommendedName>
</protein>
<evidence type="ECO:0000259" key="10">
    <source>
        <dbReference type="Pfam" id="PF08662"/>
    </source>
</evidence>
<comment type="similarity">
    <text evidence="1 8">Belongs to the WD repeat EIF2A family.</text>
</comment>
<keyword evidence="6 8" id="KW-0810">Translation regulation</keyword>
<dbReference type="FunFam" id="2.130.10.10:FF:000596">
    <property type="entry name" value="Eukaryotic translation initiation factor 2A"/>
    <property type="match status" value="1"/>
</dbReference>
<gene>
    <name evidence="11" type="ORF">BN1211_0203</name>
</gene>
<dbReference type="Proteomes" id="UP000038830">
    <property type="component" value="Unassembled WGS sequence"/>
</dbReference>
<evidence type="ECO:0000256" key="1">
    <source>
        <dbReference type="ARBA" id="ARBA00009573"/>
    </source>
</evidence>
<feature type="region of interest" description="Disordered" evidence="9">
    <location>
        <begin position="444"/>
        <end position="473"/>
    </location>
</feature>
<dbReference type="PIRSF" id="PIRSF017222">
    <property type="entry name" value="eIF2A"/>
    <property type="match status" value="1"/>
</dbReference>
<evidence type="ECO:0000256" key="6">
    <source>
        <dbReference type="ARBA" id="ARBA00022845"/>
    </source>
</evidence>
<proteinExistence type="inferred from homology"/>
<dbReference type="InterPro" id="IPR013979">
    <property type="entry name" value="TIF_beta_prop-like"/>
</dbReference>
<sequence>MATALTQLYYRAPKLVGLIDAAPSYTEVPGIEKLSHDVRQALYSPNGQYFAFTQPSGVTILNPEDGSVVSKLDIQDPFDLHFSPKGSYLCIWQRPVKSEDGSGNYADNVNIYNVKAGSIAVKYLARDQSGWAPSFTSDETVLAKLFKNEIRFYEVNNCSNLSRAWSVLKIDNVASFQMSPGKNPTIATFVPEKQGKPANVSVWNISTKITQPVSSKTFFKAERCSLKWNSLGTALLALASTDVDASNQSYYGETTLYLLGIAGSYDSRITLDREGPIHDITWSPTAREFGVVYGYMPAQTSFFDARGNLIYSLPPAPRNTVQFSPHAKYILVAGFGNLQGTVDIYDRTQKFAKVASFDAPNTSVCQWSPDGRFILTATTSPRLRVDNSIKIWYASGKLVYFKEFKEVNSVNWRPRPLDLFPPLRGLDENPAPHQSAIDYVLSHPKSSAEVSSKPKGAYRPPRARANGASSAAPQTLYQRELSANLSNVSLGGNSGAPVGFKPPGIRTPKLPPGFTPPAEKESKSAAKNRKKRENKKAAKDDESVAGSEQQQPSQQAATAPEPLIAGGVQSIEDKKIRSLLKKLRAIEQLKLKQANAEPLEETQVLKIETEGKVRAELAQLGWTE</sequence>
<organism evidence="11 12">
    <name type="scientific">Cyberlindnera jadinii (strain ATCC 18201 / CBS 1600 / BCRC 20928 / JCM 3617 / NBRC 0987 / NRRL Y-1542)</name>
    <name type="common">Torula yeast</name>
    <name type="synonym">Candida utilis</name>
    <dbReference type="NCBI Taxonomy" id="983966"/>
    <lineage>
        <taxon>Eukaryota</taxon>
        <taxon>Fungi</taxon>
        <taxon>Dikarya</taxon>
        <taxon>Ascomycota</taxon>
        <taxon>Saccharomycotina</taxon>
        <taxon>Saccharomycetes</taxon>
        <taxon>Phaffomycetales</taxon>
        <taxon>Phaffomycetaceae</taxon>
        <taxon>Cyberlindnera</taxon>
    </lineage>
</organism>
<evidence type="ECO:0000313" key="11">
    <source>
        <dbReference type="EMBL" id="CEP20369.1"/>
    </source>
</evidence>
<name>A0A0H5CAB8_CYBJN</name>
<evidence type="ECO:0000256" key="7">
    <source>
        <dbReference type="ARBA" id="ARBA00022917"/>
    </source>
</evidence>
<feature type="compositionally biased region" description="Low complexity" evidence="9">
    <location>
        <begin position="547"/>
        <end position="562"/>
    </location>
</feature>
<comment type="function">
    <text evidence="8">Functions in the early steps of protein synthesis of a small number of specific mRNAs. Acts by directing the binding of methionyl-tRNAi to 40S ribosomal subunits. In contrast to the eIF-2 complex, it binds methionyl-tRNAi to 40S subunits in a codon-dependent manner, whereas the eIF-2 complex binds methionyl-tRNAi to 40S subunits in a GTP-dependent manner.</text>
</comment>
<dbReference type="Gene3D" id="2.130.10.10">
    <property type="entry name" value="YVTN repeat-like/Quinoprotein amine dehydrogenase"/>
    <property type="match status" value="2"/>
</dbReference>
<keyword evidence="7 8" id="KW-0648">Protein biosynthesis</keyword>
<dbReference type="GO" id="GO:0000049">
    <property type="term" value="F:tRNA binding"/>
    <property type="evidence" value="ECO:0007669"/>
    <property type="project" value="UniProtKB-UniRule"/>
</dbReference>
<dbReference type="PANTHER" id="PTHR13227">
    <property type="entry name" value="EUKARYOTIC TRANSLATION INITIATION FACTOR 2A"/>
    <property type="match status" value="1"/>
</dbReference>
<dbReference type="EMBL" id="CDQK01000001">
    <property type="protein sequence ID" value="CEP20369.1"/>
    <property type="molecule type" value="Genomic_DNA"/>
</dbReference>
<dbReference type="PANTHER" id="PTHR13227:SF0">
    <property type="entry name" value="EUKARYOTIC TRANSLATION INITIATION FACTOR 2A"/>
    <property type="match status" value="1"/>
</dbReference>
<keyword evidence="3 8" id="KW-0396">Initiation factor</keyword>
<accession>A0A0H5CAB8</accession>
<evidence type="ECO:0000256" key="4">
    <source>
        <dbReference type="ARBA" id="ARBA00022574"/>
    </source>
</evidence>
<dbReference type="InterPro" id="IPR015943">
    <property type="entry name" value="WD40/YVTN_repeat-like_dom_sf"/>
</dbReference>
<dbReference type="GO" id="GO:0003729">
    <property type="term" value="F:mRNA binding"/>
    <property type="evidence" value="ECO:0007669"/>
    <property type="project" value="TreeGrafter"/>
</dbReference>
<dbReference type="SUPFAM" id="SSF82171">
    <property type="entry name" value="DPP6 N-terminal domain-like"/>
    <property type="match status" value="1"/>
</dbReference>
<evidence type="ECO:0000256" key="3">
    <source>
        <dbReference type="ARBA" id="ARBA00022540"/>
    </source>
</evidence>
<dbReference type="InterPro" id="IPR011387">
    <property type="entry name" value="TIF2A"/>
</dbReference>
<dbReference type="Pfam" id="PF08662">
    <property type="entry name" value="eIF2A"/>
    <property type="match status" value="1"/>
</dbReference>
<keyword evidence="4" id="KW-0853">WD repeat</keyword>
<feature type="region of interest" description="Disordered" evidence="9">
    <location>
        <begin position="494"/>
        <end position="568"/>
    </location>
</feature>
<evidence type="ECO:0000256" key="8">
    <source>
        <dbReference type="PIRNR" id="PIRNR017222"/>
    </source>
</evidence>
<evidence type="ECO:0000256" key="2">
    <source>
        <dbReference type="ARBA" id="ARBA00013819"/>
    </source>
</evidence>
<feature type="domain" description="Translation initiation factor beta propellor-like" evidence="10">
    <location>
        <begin position="216"/>
        <end position="407"/>
    </location>
</feature>
<evidence type="ECO:0000256" key="9">
    <source>
        <dbReference type="SAM" id="MobiDB-lite"/>
    </source>
</evidence>
<evidence type="ECO:0000313" key="12">
    <source>
        <dbReference type="Proteomes" id="UP000038830"/>
    </source>
</evidence>